<dbReference type="SUPFAM" id="SSF81901">
    <property type="entry name" value="HCP-like"/>
    <property type="match status" value="2"/>
</dbReference>
<dbReference type="Gene3D" id="1.25.40.10">
    <property type="entry name" value="Tetratricopeptide repeat domain"/>
    <property type="match status" value="2"/>
</dbReference>
<dbReference type="Pfam" id="PF08238">
    <property type="entry name" value="Sel1"/>
    <property type="match status" value="6"/>
</dbReference>
<dbReference type="OrthoDB" id="2384430at2759"/>
<protein>
    <submittedName>
        <fullName evidence="1">Skt5p</fullName>
    </submittedName>
</protein>
<accession>A0A015JY50</accession>
<dbReference type="SMART" id="SM00671">
    <property type="entry name" value="SEL1"/>
    <property type="match status" value="6"/>
</dbReference>
<name>A0A015JY50_RHIIW</name>
<evidence type="ECO:0000313" key="1">
    <source>
        <dbReference type="EMBL" id="EXX72270.1"/>
    </source>
</evidence>
<organism evidence="1 2">
    <name type="scientific">Rhizophagus irregularis (strain DAOM 197198w)</name>
    <name type="common">Glomus intraradices</name>
    <dbReference type="NCBI Taxonomy" id="1432141"/>
    <lineage>
        <taxon>Eukaryota</taxon>
        <taxon>Fungi</taxon>
        <taxon>Fungi incertae sedis</taxon>
        <taxon>Mucoromycota</taxon>
        <taxon>Glomeromycotina</taxon>
        <taxon>Glomeromycetes</taxon>
        <taxon>Glomerales</taxon>
        <taxon>Glomeraceae</taxon>
        <taxon>Rhizophagus</taxon>
    </lineage>
</organism>
<dbReference type="PANTHER" id="PTHR43628">
    <property type="entry name" value="ACTIVATOR OF C KINASE PROTEIN 1-RELATED"/>
    <property type="match status" value="1"/>
</dbReference>
<dbReference type="EMBL" id="JEMT01015701">
    <property type="protein sequence ID" value="EXX72270.1"/>
    <property type="molecule type" value="Genomic_DNA"/>
</dbReference>
<evidence type="ECO:0000313" key="2">
    <source>
        <dbReference type="Proteomes" id="UP000022910"/>
    </source>
</evidence>
<sequence>MSSDNKTNTNEWINRIEEKTIITKTDIAENTQFSSERGLNEETLLTTNISELQGKLSQIFDKINIKEINPITVSKEREKLSFEKGFDIIVDEINDLIFKSFNEGIGIEPKLLKKKFIDHFNNYNTNSKEIYNWLLNNQNNSNSIFLLGYLNRFGIGTSKNNKKAFNLFISASEKHHFLAQTFAGECYQCGNGITKNEKLAFDYLEKLANKNFAHGQYRIGYFYENGIGIKKDLKKAFHYYEKSANNGNKMATYILGYCYKNGKGVEKDYNKAFELFRQSATGEYSNGIVMLGYCYEIGIGIEIDMQKAFELYQKSADLENMVAQYNLGVMYENGKEITKDLNKAIYWYKKSAQQGYQKAHYRLNLLQYQ</sequence>
<dbReference type="Proteomes" id="UP000022910">
    <property type="component" value="Unassembled WGS sequence"/>
</dbReference>
<dbReference type="HOGENOM" id="CLU_000288_36_14_1"/>
<dbReference type="InterPro" id="IPR011990">
    <property type="entry name" value="TPR-like_helical_dom_sf"/>
</dbReference>
<dbReference type="PANTHER" id="PTHR43628:SF1">
    <property type="entry name" value="CHITIN SYNTHASE REGULATORY FACTOR 2-RELATED"/>
    <property type="match status" value="1"/>
</dbReference>
<reference evidence="1 2" key="1">
    <citation type="submission" date="2014-02" db="EMBL/GenBank/DDBJ databases">
        <title>Single nucleus genome sequencing reveals high similarity among nuclei of an endomycorrhizal fungus.</title>
        <authorList>
            <person name="Lin K."/>
            <person name="Geurts R."/>
            <person name="Zhang Z."/>
            <person name="Limpens E."/>
            <person name="Saunders D.G."/>
            <person name="Mu D."/>
            <person name="Pang E."/>
            <person name="Cao H."/>
            <person name="Cha H."/>
            <person name="Lin T."/>
            <person name="Zhou Q."/>
            <person name="Shang Y."/>
            <person name="Li Y."/>
            <person name="Ivanov S."/>
            <person name="Sharma T."/>
            <person name="Velzen R.V."/>
            <person name="Ruijter N.D."/>
            <person name="Aanen D.K."/>
            <person name="Win J."/>
            <person name="Kamoun S."/>
            <person name="Bisseling T."/>
            <person name="Huang S."/>
        </authorList>
    </citation>
    <scope>NUCLEOTIDE SEQUENCE [LARGE SCALE GENOMIC DNA]</scope>
    <source>
        <strain evidence="2">DAOM197198w</strain>
    </source>
</reference>
<comment type="caution">
    <text evidence="1">The sequence shown here is derived from an EMBL/GenBank/DDBJ whole genome shotgun (WGS) entry which is preliminary data.</text>
</comment>
<keyword evidence="2" id="KW-1185">Reference proteome</keyword>
<dbReference type="AlphaFoldDB" id="A0A015JY50"/>
<gene>
    <name evidence="1" type="ORF">RirG_070890</name>
</gene>
<dbReference type="InterPro" id="IPR052945">
    <property type="entry name" value="Mitotic_Regulator"/>
</dbReference>
<dbReference type="InterPro" id="IPR006597">
    <property type="entry name" value="Sel1-like"/>
</dbReference>
<proteinExistence type="predicted"/>